<dbReference type="RefSeq" id="WP_067509138.1">
    <property type="nucleotide sequence ID" value="NZ_QNRE01000015.1"/>
</dbReference>
<dbReference type="Gene3D" id="3.50.50.60">
    <property type="entry name" value="FAD/NAD(P)-binding domain"/>
    <property type="match status" value="2"/>
</dbReference>
<evidence type="ECO:0000313" key="3">
    <source>
        <dbReference type="Proteomes" id="UP000252586"/>
    </source>
</evidence>
<keyword evidence="1" id="KW-0472">Membrane</keyword>
<keyword evidence="1" id="KW-1133">Transmembrane helix</keyword>
<keyword evidence="3" id="KW-1185">Reference proteome</keyword>
<protein>
    <submittedName>
        <fullName evidence="2">Cation diffusion facilitator CzcD-associated flavoprotein CzcO</fullName>
    </submittedName>
</protein>
<dbReference type="STRING" id="1210090.GCA_001613185_03046"/>
<dbReference type="AlphaFoldDB" id="A0A366D5K3"/>
<dbReference type="SUPFAM" id="SSF51905">
    <property type="entry name" value="FAD/NAD(P)-binding domain"/>
    <property type="match status" value="2"/>
</dbReference>
<comment type="caution">
    <text evidence="2">The sequence shown here is derived from an EMBL/GenBank/DDBJ whole genome shotgun (WGS) entry which is preliminary data.</text>
</comment>
<keyword evidence="1" id="KW-0812">Transmembrane</keyword>
<sequence length="499" mass="55288">MTGRLSSTATGRPRRSHRYQLVVVGAGFGGIGMAAALRASEVIDDNFLLVDAGSDIGGVWRDNTYPGCSCDVPAHLYSYSHSPYRDATVRYPGQAATLDYLRGVAEANSLAPVLRLNTAISAATYHEPGYWDLTTASGEAISTDIVVFAVGQLHRPKLPDIPGRESFAGPAFHTARWDHRVDLTDRDVTVIGTGSSAAQILPHVAERAERVRLYQRNPHWVMPKPGDDFGPMSQAALRIPGAHALYRCALDLAADVVLAPIMRRGWSAVPAERMARRYLRRTITDPRLRQQLTPDYPIGGKRIILDSRYYPTLNRENVELVTEPITAITPTGVATTDRHRRAEVIIYATGFHATDFLAPITVHGRDGRVLAHQWRSGPTAFLGTLIEGYPNLFLLAGPNTFSPAHSNPAMKEHQIDYIIQALRWRREIGAQAIEVDVEVAEDYQRRLDHALSTTVWTATPSWFTHSSGRLTNPWPSSRRAFAHALRTPWRHLRPIPTTG</sequence>
<gene>
    <name evidence="2" type="ORF">DFR74_115150</name>
</gene>
<name>A0A366D5K3_9NOCA</name>
<dbReference type="Pfam" id="PF13738">
    <property type="entry name" value="Pyr_redox_3"/>
    <property type="match status" value="1"/>
</dbReference>
<proteinExistence type="predicted"/>
<feature type="transmembrane region" description="Helical" evidence="1">
    <location>
        <begin position="21"/>
        <end position="39"/>
    </location>
</feature>
<organism evidence="2 3">
    <name type="scientific">Nocardia puris</name>
    <dbReference type="NCBI Taxonomy" id="208602"/>
    <lineage>
        <taxon>Bacteria</taxon>
        <taxon>Bacillati</taxon>
        <taxon>Actinomycetota</taxon>
        <taxon>Actinomycetes</taxon>
        <taxon>Mycobacteriales</taxon>
        <taxon>Nocardiaceae</taxon>
        <taxon>Nocardia</taxon>
    </lineage>
</organism>
<dbReference type="PANTHER" id="PTHR42877:SF4">
    <property type="entry name" value="FAD_NAD(P)-BINDING DOMAIN-CONTAINING PROTEIN-RELATED"/>
    <property type="match status" value="1"/>
</dbReference>
<dbReference type="InterPro" id="IPR036188">
    <property type="entry name" value="FAD/NAD-bd_sf"/>
</dbReference>
<evidence type="ECO:0000256" key="1">
    <source>
        <dbReference type="SAM" id="Phobius"/>
    </source>
</evidence>
<dbReference type="PANTHER" id="PTHR42877">
    <property type="entry name" value="L-ORNITHINE N(5)-MONOOXYGENASE-RELATED"/>
    <property type="match status" value="1"/>
</dbReference>
<dbReference type="Proteomes" id="UP000252586">
    <property type="component" value="Unassembled WGS sequence"/>
</dbReference>
<dbReference type="InterPro" id="IPR051209">
    <property type="entry name" value="FAD-bind_Monooxygenase_sf"/>
</dbReference>
<evidence type="ECO:0000313" key="2">
    <source>
        <dbReference type="EMBL" id="RBO85302.1"/>
    </source>
</evidence>
<dbReference type="EMBL" id="QNRE01000015">
    <property type="protein sequence ID" value="RBO85302.1"/>
    <property type="molecule type" value="Genomic_DNA"/>
</dbReference>
<reference evidence="2 3" key="1">
    <citation type="submission" date="2018-06" db="EMBL/GenBank/DDBJ databases">
        <title>Genomic Encyclopedia of Type Strains, Phase IV (KMG-IV): sequencing the most valuable type-strain genomes for metagenomic binning, comparative biology and taxonomic classification.</title>
        <authorList>
            <person name="Goeker M."/>
        </authorList>
    </citation>
    <scope>NUCLEOTIDE SEQUENCE [LARGE SCALE GENOMIC DNA]</scope>
    <source>
        <strain evidence="2 3">DSM 44599</strain>
    </source>
</reference>
<accession>A0A366D5K3</accession>